<dbReference type="EMBL" id="PRLM01000001">
    <property type="protein sequence ID" value="RYC75127.1"/>
    <property type="molecule type" value="Genomic_DNA"/>
</dbReference>
<evidence type="ECO:0000313" key="2">
    <source>
        <dbReference type="Proteomes" id="UP001191019"/>
    </source>
</evidence>
<comment type="caution">
    <text evidence="1">The sequence shown here is derived from an EMBL/GenBank/DDBJ whole genome shotgun (WGS) entry which is preliminary data.</text>
</comment>
<name>A0ABY0FMJ4_9BACT</name>
<organism evidence="1 2">
    <name type="scientific">Candidatus Nanosyncoccus alces</name>
    <dbReference type="NCBI Taxonomy" id="2171997"/>
    <lineage>
        <taxon>Bacteria</taxon>
        <taxon>Candidatus Saccharimonadota</taxon>
        <taxon>Candidatus Nanosyncoccalia</taxon>
        <taxon>Candidatus Nanosyncoccales</taxon>
        <taxon>Candidatus Nanosyncoccaceae</taxon>
        <taxon>Candidatus Nanosyncoccus</taxon>
    </lineage>
</organism>
<accession>A0ABY0FMJ4</accession>
<keyword evidence="2" id="KW-1185">Reference proteome</keyword>
<evidence type="ECO:0000313" key="1">
    <source>
        <dbReference type="EMBL" id="RYC75127.1"/>
    </source>
</evidence>
<reference evidence="1 2" key="2">
    <citation type="journal article" date="2020" name="Cell Rep.">
        <title>Acquisition and Adaptation of Ultra-small Parasitic Reduced Genome Bacteria to Mammalian Hosts.</title>
        <authorList>
            <person name="McLean J.S."/>
            <person name="Bor B."/>
            <person name="Kerns K.A."/>
            <person name="Liu Q."/>
            <person name="To T.T."/>
            <person name="Solden L."/>
            <person name="Hendrickson E.L."/>
            <person name="Wrighton K."/>
            <person name="Shi W."/>
            <person name="He X."/>
        </authorList>
    </citation>
    <scope>NUCLEOTIDE SEQUENCE [LARGE SCALE GENOMIC DNA]</scope>
    <source>
        <strain evidence="1 2">TM7_G3_2_Rum_HOT_351B</strain>
    </source>
</reference>
<reference evidence="1 2" key="1">
    <citation type="journal article" date="2018" name="bioRxiv">
        <title>Evidence of independent acquisition and adaption of ultra-small bacteria to human hosts across the highly diverse yet reduced genomes of the phylum Saccharibacteria.</title>
        <authorList>
            <person name="McLean J.S."/>
            <person name="Bor B."/>
            <person name="To T.T."/>
            <person name="Liu Q."/>
            <person name="Kearns K.A."/>
            <person name="Solden L.M."/>
            <person name="Wrighton K.C."/>
            <person name="He X."/>
            <person name="Shi W."/>
        </authorList>
    </citation>
    <scope>NUCLEOTIDE SEQUENCE [LARGE SCALE GENOMIC DNA]</scope>
    <source>
        <strain evidence="1 2">TM7_G3_2_Rum_HOT_351B</strain>
    </source>
</reference>
<sequence length="947" mass="104462">MRVKKQTIFVILLMALFCGSLWLGGQEAHADGWSFSIEAFVNYSISGCSVSGGEVICSFSIKPQENLTKASYTGQPPRQDMQIDVTPKGSYGMTALKDKYLGYWHYSENASQLLDIQNPTYSLKIDKSKLKKQENKGDVTVITYTGQFCFDVDVHWREYGYNNVTHGGDSNFCGDFSVQERIPSEFKGKSSVGSTTTDWVNATISKLKVINDCAADGCDVKFVHSLKRTAGYGTSSYEIKRTSNYSRLGVNGKTLKTGSENFNNGSEREEYSETVKLVPGQVVCEDMRFRINSNNEYRTTTVCAMALGNVKSTIEQKVANSSVGKYSDMQALVYAKPGDTLIYETTYNPAVQYAYYLGAQRVKIDNGAIINPYSFLSTLGSAFNYYKGSGLGTWHNSFTVSGDKISLFRNYYEDEKYNGDITRRIERNNYEVSNPVDVGRELTVVAETNLNDSTKTTPSEISFVKYKDGEKYYSLGNVKTNRIWGSASALVPYNFVNKTEISSIDQLVYAGETANIAYKVVTELKENNLLEDTYATVAKNAKWKMEICYGNDYENCYWSEEKTGNLHEKEDIWDESTKEDDSTKTQIVVPDVPAGTKIWVRSAVYPKDSGGDDNIKPDYYDPNDPNSWAYSDWAELTVAKKPSFQVWGGSIYSAGNISVNTSEKQHVFGVNNFEEVLKSKNNTSYIFGPWTELGLVASGSVVGLASGAGTGYAEASDALSVPIPDEHLGGSEEWDVNYCLRSTLSFANSNCNSSVGGLSGVSQGDNREALIARFVDDGGSDINRVDLAGDLDSVIVESGTNLYYKDGDLRIAGDVVYGDAVYSTLAEIPKTIIYSTGNIVIDCDVERIDAVLIAKGDINTCPTDVIDGQEDRDNKDNSTPLKINGSTISDTLTLNRTYGTATGVNTVVPAEVINYDTTLYLWANGKSDVTRTGKIVTTYQKELSPRY</sequence>
<protein>
    <submittedName>
        <fullName evidence="1">Uncharacterized protein</fullName>
    </submittedName>
</protein>
<gene>
    <name evidence="1" type="ORF">G3RUM_00067</name>
</gene>
<proteinExistence type="predicted"/>
<dbReference type="RefSeq" id="WP_129734272.1">
    <property type="nucleotide sequence ID" value="NZ_PRLM01000001.1"/>
</dbReference>
<dbReference type="Proteomes" id="UP001191019">
    <property type="component" value="Unassembled WGS sequence"/>
</dbReference>